<dbReference type="AlphaFoldDB" id="A0AAE0XBK7"/>
<evidence type="ECO:0000313" key="1">
    <source>
        <dbReference type="EMBL" id="KAK3689593.1"/>
    </source>
</evidence>
<evidence type="ECO:0000313" key="2">
    <source>
        <dbReference type="Proteomes" id="UP001270362"/>
    </source>
</evidence>
<name>A0AAE0XBK7_9PEZI</name>
<dbReference type="Proteomes" id="UP001270362">
    <property type="component" value="Unassembled WGS sequence"/>
</dbReference>
<reference evidence="1" key="2">
    <citation type="submission" date="2023-06" db="EMBL/GenBank/DDBJ databases">
        <authorList>
            <consortium name="Lawrence Berkeley National Laboratory"/>
            <person name="Haridas S."/>
            <person name="Hensen N."/>
            <person name="Bonometti L."/>
            <person name="Westerberg I."/>
            <person name="Brannstrom I.O."/>
            <person name="Guillou S."/>
            <person name="Cros-Aarteil S."/>
            <person name="Calhoun S."/>
            <person name="Kuo A."/>
            <person name="Mondo S."/>
            <person name="Pangilinan J."/>
            <person name="Riley R."/>
            <person name="Labutti K."/>
            <person name="Andreopoulos B."/>
            <person name="Lipzen A."/>
            <person name="Chen C."/>
            <person name="Yanf M."/>
            <person name="Daum C."/>
            <person name="Ng V."/>
            <person name="Clum A."/>
            <person name="Steindorff A."/>
            <person name="Ohm R."/>
            <person name="Martin F."/>
            <person name="Silar P."/>
            <person name="Natvig D."/>
            <person name="Lalanne C."/>
            <person name="Gautier V."/>
            <person name="Ament-Velasquez S.L."/>
            <person name="Kruys A."/>
            <person name="Hutchinson M.I."/>
            <person name="Powell A.J."/>
            <person name="Barry K."/>
            <person name="Miller A.N."/>
            <person name="Grigoriev I.V."/>
            <person name="Debuchy R."/>
            <person name="Gladieux P."/>
            <person name="Thoren M.H."/>
            <person name="Johannesson H."/>
        </authorList>
    </citation>
    <scope>NUCLEOTIDE SEQUENCE</scope>
    <source>
        <strain evidence="1">CBS 314.62</strain>
    </source>
</reference>
<sequence>MESPSSFEPHQGDAVIRVAAYHRRDFELAVIRSRPSEHDPVRASVADPFPSAPVSYLGTLERLPVELLSSICFFLDVRSCFKFRQHGLESLCAVLRTGIARYLTISDLYRPLCAAGCGLCGYEFGGFLFLPTQSPRLRLITLSALRNSSGMTRERLAQMMPVVRSLPGRYTMTQKRPTRRLELIAREQSLETLGFTARPLPFSPRKTDIWRYMVTTPLPLLDPTTGQVQHGLSCKGCQIALEIADAHGVRCASLSQNRDQVYSRQGYLEHFPLCPESITLWEASETGTVGIRESEFTRRGGYLEDLVP</sequence>
<accession>A0AAE0XBK7</accession>
<organism evidence="1 2">
    <name type="scientific">Podospora appendiculata</name>
    <dbReference type="NCBI Taxonomy" id="314037"/>
    <lineage>
        <taxon>Eukaryota</taxon>
        <taxon>Fungi</taxon>
        <taxon>Dikarya</taxon>
        <taxon>Ascomycota</taxon>
        <taxon>Pezizomycotina</taxon>
        <taxon>Sordariomycetes</taxon>
        <taxon>Sordariomycetidae</taxon>
        <taxon>Sordariales</taxon>
        <taxon>Podosporaceae</taxon>
        <taxon>Podospora</taxon>
    </lineage>
</organism>
<reference evidence="1" key="1">
    <citation type="journal article" date="2023" name="Mol. Phylogenet. Evol.">
        <title>Genome-scale phylogeny and comparative genomics of the fungal order Sordariales.</title>
        <authorList>
            <person name="Hensen N."/>
            <person name="Bonometti L."/>
            <person name="Westerberg I."/>
            <person name="Brannstrom I.O."/>
            <person name="Guillou S."/>
            <person name="Cros-Aarteil S."/>
            <person name="Calhoun S."/>
            <person name="Haridas S."/>
            <person name="Kuo A."/>
            <person name="Mondo S."/>
            <person name="Pangilinan J."/>
            <person name="Riley R."/>
            <person name="LaButti K."/>
            <person name="Andreopoulos B."/>
            <person name="Lipzen A."/>
            <person name="Chen C."/>
            <person name="Yan M."/>
            <person name="Daum C."/>
            <person name="Ng V."/>
            <person name="Clum A."/>
            <person name="Steindorff A."/>
            <person name="Ohm R.A."/>
            <person name="Martin F."/>
            <person name="Silar P."/>
            <person name="Natvig D.O."/>
            <person name="Lalanne C."/>
            <person name="Gautier V."/>
            <person name="Ament-Velasquez S.L."/>
            <person name="Kruys A."/>
            <person name="Hutchinson M.I."/>
            <person name="Powell A.J."/>
            <person name="Barry K."/>
            <person name="Miller A.N."/>
            <person name="Grigoriev I.V."/>
            <person name="Debuchy R."/>
            <person name="Gladieux P."/>
            <person name="Hiltunen Thoren M."/>
            <person name="Johannesson H."/>
        </authorList>
    </citation>
    <scope>NUCLEOTIDE SEQUENCE</scope>
    <source>
        <strain evidence="1">CBS 314.62</strain>
    </source>
</reference>
<dbReference type="EMBL" id="JAULSO010000002">
    <property type="protein sequence ID" value="KAK3689593.1"/>
    <property type="molecule type" value="Genomic_DNA"/>
</dbReference>
<protein>
    <submittedName>
        <fullName evidence="1">Cyclin-like F-box</fullName>
    </submittedName>
</protein>
<keyword evidence="2" id="KW-1185">Reference proteome</keyword>
<proteinExistence type="predicted"/>
<comment type="caution">
    <text evidence="1">The sequence shown here is derived from an EMBL/GenBank/DDBJ whole genome shotgun (WGS) entry which is preliminary data.</text>
</comment>
<gene>
    <name evidence="1" type="ORF">B0T22DRAFT_499267</name>
</gene>